<keyword evidence="3" id="KW-0472">Membrane</keyword>
<keyword evidence="3" id="KW-0812">Transmembrane</keyword>
<comment type="caution">
    <text evidence="5">The sequence shown here is derived from an EMBL/GenBank/DDBJ whole genome shotgun (WGS) entry which is preliminary data.</text>
</comment>
<accession>A0ABS9JXJ1</accession>
<keyword evidence="6" id="KW-1185">Reference proteome</keyword>
<dbReference type="SUPFAM" id="SSF58104">
    <property type="entry name" value="Methyl-accepting chemotaxis protein (MCP) signaling domain"/>
    <property type="match status" value="1"/>
</dbReference>
<dbReference type="PANTHER" id="PTHR32089">
    <property type="entry name" value="METHYL-ACCEPTING CHEMOTAXIS PROTEIN MCPB"/>
    <property type="match status" value="1"/>
</dbReference>
<dbReference type="Proteomes" id="UP001165384">
    <property type="component" value="Unassembled WGS sequence"/>
</dbReference>
<keyword evidence="3" id="KW-1133">Transmembrane helix</keyword>
<evidence type="ECO:0000256" key="3">
    <source>
        <dbReference type="SAM" id="Phobius"/>
    </source>
</evidence>
<dbReference type="SMART" id="SM00283">
    <property type="entry name" value="MA"/>
    <property type="match status" value="1"/>
</dbReference>
<dbReference type="PANTHER" id="PTHR32089:SF112">
    <property type="entry name" value="LYSOZYME-LIKE PROTEIN-RELATED"/>
    <property type="match status" value="1"/>
</dbReference>
<dbReference type="EMBL" id="JAKLTN010000001">
    <property type="protein sequence ID" value="MCG2575614.1"/>
    <property type="molecule type" value="Genomic_DNA"/>
</dbReference>
<evidence type="ECO:0000259" key="4">
    <source>
        <dbReference type="PROSITE" id="PS50111"/>
    </source>
</evidence>
<organism evidence="5 6">
    <name type="scientific">Dechloromonas hankyongensis</name>
    <dbReference type="NCBI Taxonomy" id="2908002"/>
    <lineage>
        <taxon>Bacteria</taxon>
        <taxon>Pseudomonadati</taxon>
        <taxon>Pseudomonadota</taxon>
        <taxon>Betaproteobacteria</taxon>
        <taxon>Rhodocyclales</taxon>
        <taxon>Azonexaceae</taxon>
        <taxon>Dechloromonas</taxon>
    </lineage>
</organism>
<dbReference type="Gene3D" id="1.10.287.950">
    <property type="entry name" value="Methyl-accepting chemotaxis protein"/>
    <property type="match status" value="1"/>
</dbReference>
<dbReference type="InterPro" id="IPR004089">
    <property type="entry name" value="MCPsignal_dom"/>
</dbReference>
<reference evidence="5" key="1">
    <citation type="submission" date="2022-01" db="EMBL/GenBank/DDBJ databases">
        <authorList>
            <person name="Jo J.-H."/>
            <person name="Im W.-T."/>
        </authorList>
    </citation>
    <scope>NUCLEOTIDE SEQUENCE</scope>
    <source>
        <strain evidence="5">XY25</strain>
    </source>
</reference>
<evidence type="ECO:0000313" key="6">
    <source>
        <dbReference type="Proteomes" id="UP001165384"/>
    </source>
</evidence>
<name>A0ABS9JXJ1_9RHOO</name>
<feature type="transmembrane region" description="Helical" evidence="3">
    <location>
        <begin position="12"/>
        <end position="45"/>
    </location>
</feature>
<dbReference type="RefSeq" id="WP_275706701.1">
    <property type="nucleotide sequence ID" value="NZ_JAKLTN010000001.1"/>
</dbReference>
<evidence type="ECO:0000256" key="1">
    <source>
        <dbReference type="ARBA" id="ARBA00023224"/>
    </source>
</evidence>
<evidence type="ECO:0000256" key="2">
    <source>
        <dbReference type="PROSITE-ProRule" id="PRU00284"/>
    </source>
</evidence>
<protein>
    <submittedName>
        <fullName evidence="5">Methyl-accepting chemotaxis protein</fullName>
    </submittedName>
</protein>
<sequence>MKNSSFHFKRQWLVAVLLLVAAGLAFVSPWAVAGVLAGALLVLLWPGSAASSDLGKLDALLKKVVGGELVARLPHAMADPTLESIRVNVNSVLDQTETAFREILGALEASSAGRSGRRLQLPGLHGTFRNVLEQMQVILDRLEGAQESIAREALLSRIFLRSERGLSMAIEHVKNALGDVGGNSRSSQQLAGHFGQSATGMSSAAERMSDALGGAQQAAEGGVVALDDLNAKAADIQLLTARIDGVAKQTNLLALNAAIEAARAGEAGRGFAIVADEVRKLADQAQGSAEEISAAISAMAAAMQSATQQIGHLKHSVAEARQTAHEFSGELASSADRANQVCELATTIESGAGSMESSMRLVATAQKARADATAILHGEVINVDSLSGMEQEVVKIARSRKWIKGSADREALVSIYDSLFANIESQMR</sequence>
<evidence type="ECO:0000313" key="5">
    <source>
        <dbReference type="EMBL" id="MCG2575614.1"/>
    </source>
</evidence>
<dbReference type="PROSITE" id="PS50111">
    <property type="entry name" value="CHEMOTAXIS_TRANSDUC_2"/>
    <property type="match status" value="1"/>
</dbReference>
<keyword evidence="1 2" id="KW-0807">Transducer</keyword>
<gene>
    <name evidence="5" type="ORF">LZ012_01240</name>
</gene>
<proteinExistence type="predicted"/>
<feature type="domain" description="Methyl-accepting transducer" evidence="4">
    <location>
        <begin position="169"/>
        <end position="370"/>
    </location>
</feature>
<dbReference type="Pfam" id="PF00015">
    <property type="entry name" value="MCPsignal"/>
    <property type="match status" value="1"/>
</dbReference>